<feature type="compositionally biased region" description="Basic and acidic residues" evidence="1">
    <location>
        <begin position="117"/>
        <end position="128"/>
    </location>
</feature>
<dbReference type="EMBL" id="JXTC01000333">
    <property type="protein sequence ID" value="PON63828.1"/>
    <property type="molecule type" value="Genomic_DNA"/>
</dbReference>
<feature type="region of interest" description="Disordered" evidence="1">
    <location>
        <begin position="107"/>
        <end position="130"/>
    </location>
</feature>
<sequence>MQDLRGLVAGSSIMTIYIRGEMIEIPHHSIEFLLEGFIKTQGTQELITLPAALLPSHANQSFQNLDITAIKGARFSHQAPCYLVETRARVIFFDIAALESESRLQRKSSSFVPHSGDNPHRPLSREHGGNMSWPEHFYKKRHHKQNVEGIGRHANSLSAKAMHLSIYGSTVNIRRHIQSYPGSNLVKPLHSVSYPTMPLDQGRPLVSVRKERYATVRKNLEGKNFTGEIISKPLQSTASKENRVPKDSSDDFGADEFIVRIDLPSRLSFRQDSIKWHPYF</sequence>
<gene>
    <name evidence="2" type="ORF">TorRG33x02_275380</name>
</gene>
<accession>A0A2P5CRZ3</accession>
<organism evidence="2 3">
    <name type="scientific">Trema orientale</name>
    <name type="common">Charcoal tree</name>
    <name type="synonym">Celtis orientalis</name>
    <dbReference type="NCBI Taxonomy" id="63057"/>
    <lineage>
        <taxon>Eukaryota</taxon>
        <taxon>Viridiplantae</taxon>
        <taxon>Streptophyta</taxon>
        <taxon>Embryophyta</taxon>
        <taxon>Tracheophyta</taxon>
        <taxon>Spermatophyta</taxon>
        <taxon>Magnoliopsida</taxon>
        <taxon>eudicotyledons</taxon>
        <taxon>Gunneridae</taxon>
        <taxon>Pentapetalae</taxon>
        <taxon>rosids</taxon>
        <taxon>fabids</taxon>
        <taxon>Rosales</taxon>
        <taxon>Cannabaceae</taxon>
        <taxon>Trema</taxon>
    </lineage>
</organism>
<dbReference type="STRING" id="63057.A0A2P5CRZ3"/>
<comment type="caution">
    <text evidence="2">The sequence shown here is derived from an EMBL/GenBank/DDBJ whole genome shotgun (WGS) entry which is preliminary data.</text>
</comment>
<name>A0A2P5CRZ3_TREOI</name>
<dbReference type="InParanoid" id="A0A2P5CRZ3"/>
<evidence type="ECO:0000256" key="1">
    <source>
        <dbReference type="SAM" id="MobiDB-lite"/>
    </source>
</evidence>
<evidence type="ECO:0000313" key="3">
    <source>
        <dbReference type="Proteomes" id="UP000237000"/>
    </source>
</evidence>
<evidence type="ECO:0000313" key="2">
    <source>
        <dbReference type="EMBL" id="PON63828.1"/>
    </source>
</evidence>
<reference evidence="3" key="1">
    <citation type="submission" date="2016-06" db="EMBL/GenBank/DDBJ databases">
        <title>Parallel loss of symbiosis genes in relatives of nitrogen-fixing non-legume Parasponia.</title>
        <authorList>
            <person name="Van Velzen R."/>
            <person name="Holmer R."/>
            <person name="Bu F."/>
            <person name="Rutten L."/>
            <person name="Van Zeijl A."/>
            <person name="Liu W."/>
            <person name="Santuari L."/>
            <person name="Cao Q."/>
            <person name="Sharma T."/>
            <person name="Shen D."/>
            <person name="Roswanjaya Y."/>
            <person name="Wardhani T."/>
            <person name="Kalhor M.S."/>
            <person name="Jansen J."/>
            <person name="Van den Hoogen J."/>
            <person name="Gungor B."/>
            <person name="Hartog M."/>
            <person name="Hontelez J."/>
            <person name="Verver J."/>
            <person name="Yang W.-C."/>
            <person name="Schijlen E."/>
            <person name="Repin R."/>
            <person name="Schilthuizen M."/>
            <person name="Schranz E."/>
            <person name="Heidstra R."/>
            <person name="Miyata K."/>
            <person name="Fedorova E."/>
            <person name="Kohlen W."/>
            <person name="Bisseling T."/>
            <person name="Smit S."/>
            <person name="Geurts R."/>
        </authorList>
    </citation>
    <scope>NUCLEOTIDE SEQUENCE [LARGE SCALE GENOMIC DNA]</scope>
    <source>
        <strain evidence="3">cv. RG33-2</strain>
    </source>
</reference>
<protein>
    <submittedName>
        <fullName evidence="2">Uncharacterized protein</fullName>
    </submittedName>
</protein>
<dbReference type="Proteomes" id="UP000237000">
    <property type="component" value="Unassembled WGS sequence"/>
</dbReference>
<dbReference type="OrthoDB" id="1729743at2759"/>
<dbReference type="AlphaFoldDB" id="A0A2P5CRZ3"/>
<proteinExistence type="predicted"/>
<keyword evidence="3" id="KW-1185">Reference proteome</keyword>